<dbReference type="EMBL" id="FOSH01000002">
    <property type="protein sequence ID" value="SFJ86569.1"/>
    <property type="molecule type" value="Genomic_DNA"/>
</dbReference>
<dbReference type="RefSeq" id="WP_091711501.1">
    <property type="nucleotide sequence ID" value="NZ_FOSH01000002.1"/>
</dbReference>
<feature type="transmembrane region" description="Helical" evidence="1">
    <location>
        <begin position="157"/>
        <end position="181"/>
    </location>
</feature>
<feature type="transmembrane region" description="Helical" evidence="1">
    <location>
        <begin position="212"/>
        <end position="230"/>
    </location>
</feature>
<feature type="transmembrane region" description="Helical" evidence="1">
    <location>
        <begin position="12"/>
        <end position="32"/>
    </location>
</feature>
<evidence type="ECO:0000313" key="2">
    <source>
        <dbReference type="EMBL" id="SFJ86569.1"/>
    </source>
</evidence>
<dbReference type="Pfam" id="PF03929">
    <property type="entry name" value="PepSY_TM"/>
    <property type="match status" value="1"/>
</dbReference>
<protein>
    <submittedName>
        <fullName evidence="2">Uncharacterized iron-regulated membrane protein</fullName>
    </submittedName>
</protein>
<keyword evidence="1" id="KW-0812">Transmembrane</keyword>
<name>A0A1I3UV41_9GAMM</name>
<proteinExistence type="predicted"/>
<keyword evidence="3" id="KW-1185">Reference proteome</keyword>
<feature type="transmembrane region" description="Helical" evidence="1">
    <location>
        <begin position="364"/>
        <end position="385"/>
    </location>
</feature>
<organism evidence="2 3">
    <name type="scientific">Methylophaga sulfidovorans</name>
    <dbReference type="NCBI Taxonomy" id="45496"/>
    <lineage>
        <taxon>Bacteria</taxon>
        <taxon>Pseudomonadati</taxon>
        <taxon>Pseudomonadota</taxon>
        <taxon>Gammaproteobacteria</taxon>
        <taxon>Thiotrichales</taxon>
        <taxon>Piscirickettsiaceae</taxon>
        <taxon>Methylophaga</taxon>
    </lineage>
</organism>
<reference evidence="3" key="1">
    <citation type="submission" date="2016-10" db="EMBL/GenBank/DDBJ databases">
        <authorList>
            <person name="Varghese N."/>
            <person name="Submissions S."/>
        </authorList>
    </citation>
    <scope>NUCLEOTIDE SEQUENCE [LARGE SCALE GENOMIC DNA]</scope>
    <source>
        <strain evidence="3">DSM 11578</strain>
    </source>
</reference>
<evidence type="ECO:0000313" key="3">
    <source>
        <dbReference type="Proteomes" id="UP000198924"/>
    </source>
</evidence>
<keyword evidence="1" id="KW-0472">Membrane</keyword>
<dbReference type="OrthoDB" id="7238323at2"/>
<dbReference type="STRING" id="45496.SAMN04488079_102111"/>
<evidence type="ECO:0000256" key="1">
    <source>
        <dbReference type="SAM" id="Phobius"/>
    </source>
</evidence>
<dbReference type="InterPro" id="IPR005625">
    <property type="entry name" value="PepSY-ass_TM"/>
</dbReference>
<gene>
    <name evidence="2" type="ORF">SAMN04488079_102111</name>
</gene>
<dbReference type="Proteomes" id="UP000198924">
    <property type="component" value="Unassembled WGS sequence"/>
</dbReference>
<sequence length="407" mass="45308">MRSIWVVAHRWFGLATAVFLFIAGLTGAIISWDHELDEWLNPQLYKAKTQDVDNASVNPLALANTFEAENPQLMVSFMPLNIEAGHSLLMTVMPRPLPETGKAATVDFNQVAIDPATSDVQANRMWGQISLARENILPFLYKLHYSMHIPDGFGLELGILFMGIIAIVWTIDSFIALWISFPKAKSWKKSFRFRWKQGGYKLNFDLHRSGGVWLWVFVLILAVTSISMNLNNQVMRPVLSLFSELTPTPFEQRTPTALDEPLNAELSREQILPLAREQADKMGITDPAGSIFYASHYDVYGVGFYTPENDHGDGGLGNPWLYFDGKSGEYLGGKLPGQGTAGDIFIQAQFPLHSGRILGLPGRVMVSIMGLMVAAFSVTGIIIWAKKRRARVSSRTNQTLSVSSSLR</sequence>
<dbReference type="PANTHER" id="PTHR34219:SF5">
    <property type="entry name" value="BLR4505 PROTEIN"/>
    <property type="match status" value="1"/>
</dbReference>
<accession>A0A1I3UV41</accession>
<dbReference type="AlphaFoldDB" id="A0A1I3UV41"/>
<keyword evidence="1" id="KW-1133">Transmembrane helix</keyword>
<dbReference type="PANTHER" id="PTHR34219">
    <property type="entry name" value="IRON-REGULATED INNER MEMBRANE PROTEIN-RELATED"/>
    <property type="match status" value="1"/>
</dbReference>